<dbReference type="PANTHER" id="PTHR43356">
    <property type="entry name" value="PHOSPHATE ACETYLTRANSFERASE"/>
    <property type="match status" value="1"/>
</dbReference>
<name>A0A6A8M8T6_9FIRM</name>
<protein>
    <submittedName>
        <fullName evidence="5">Phosphate butyryltransferase</fullName>
    </submittedName>
</protein>
<dbReference type="AlphaFoldDB" id="A0A6A8M8T6"/>
<gene>
    <name evidence="5" type="ORF">FYJ66_03465</name>
</gene>
<comment type="caution">
    <text evidence="5">The sequence shown here is derived from an EMBL/GenBank/DDBJ whole genome shotgun (WGS) entry which is preliminary data.</text>
</comment>
<dbReference type="RefSeq" id="WP_154572111.1">
    <property type="nucleotide sequence ID" value="NZ_JAQDDW010000029.1"/>
</dbReference>
<keyword evidence="3" id="KW-0012">Acyltransferase</keyword>
<reference evidence="5" key="1">
    <citation type="submission" date="2019-09" db="EMBL/GenBank/DDBJ databases">
        <title>In-depth cultivation of the pig gut microbiome towards novel bacterial diversity and tailored functional studies.</title>
        <authorList>
            <person name="Wylensek D."/>
            <person name="Hitch T.C.A."/>
            <person name="Clavel T."/>
        </authorList>
    </citation>
    <scope>NUCLEOTIDE SEQUENCE</scope>
    <source>
        <strain evidence="5">RF-744-FAT-WT-3</strain>
    </source>
</reference>
<dbReference type="InterPro" id="IPR002505">
    <property type="entry name" value="PTA_PTB"/>
</dbReference>
<evidence type="ECO:0000256" key="2">
    <source>
        <dbReference type="ARBA" id="ARBA00022679"/>
    </source>
</evidence>
<dbReference type="InterPro" id="IPR050500">
    <property type="entry name" value="Phos_Acetyltrans/Butyryltrans"/>
</dbReference>
<organism evidence="5">
    <name type="scientific">Baileyella intestinalis</name>
    <dbReference type="NCBI Taxonomy" id="2606709"/>
    <lineage>
        <taxon>Bacteria</taxon>
        <taxon>Bacillati</taxon>
        <taxon>Bacillota</taxon>
        <taxon>Clostridia</taxon>
        <taxon>Peptostreptococcales</taxon>
        <taxon>Anaerovoracaceae</taxon>
        <taxon>Baileyella</taxon>
    </lineage>
</organism>
<dbReference type="PANTHER" id="PTHR43356:SF2">
    <property type="entry name" value="PHOSPHATE ACETYLTRANSFERASE"/>
    <property type="match status" value="1"/>
</dbReference>
<dbReference type="SUPFAM" id="SSF53659">
    <property type="entry name" value="Isocitrate/Isopropylmalate dehydrogenase-like"/>
    <property type="match status" value="1"/>
</dbReference>
<dbReference type="EMBL" id="VUNB01000002">
    <property type="protein sequence ID" value="MST68649.1"/>
    <property type="molecule type" value="Genomic_DNA"/>
</dbReference>
<evidence type="ECO:0000256" key="1">
    <source>
        <dbReference type="ARBA" id="ARBA00005656"/>
    </source>
</evidence>
<dbReference type="Gene3D" id="3.40.718.10">
    <property type="entry name" value="Isopropylmalate Dehydrogenase"/>
    <property type="match status" value="1"/>
</dbReference>
<proteinExistence type="inferred from homology"/>
<sequence>MAFKNFEEMAAAVKAHPVTKRLVLCCAHDPHSLEAVNEAVKDGMIKAVLVGKEEEIKKLIAEGGYDAIADAKIYNEEDDVEAAKKAVSLIREGEGDFLMKGRMQTADLLKQVVNKETGLNLGKTMSHVGLFEVPTYHKVAVLTDGGMLLHPTLEQKVDVIDNAVDTLRAMGYEEPKVACLCAAEKLNKKAPESVDAAELKAMNERGEIKNCVVEGPISFDIALNKEIADFKGFQSPVAGDADVLLVPNMACGNMVGKAWTVTGNGRMAGIIVGAKAPVVLVSRGAGADEKYYSIAFAAAATM</sequence>
<comment type="similarity">
    <text evidence="1">Belongs to the phosphate acetyltransferase and butyryltransferase family.</text>
</comment>
<keyword evidence="2 5" id="KW-0808">Transferase</keyword>
<feature type="domain" description="Phosphate acetyl/butaryl transferase" evidence="4">
    <location>
        <begin position="82"/>
        <end position="298"/>
    </location>
</feature>
<dbReference type="GO" id="GO:0016746">
    <property type="term" value="F:acyltransferase activity"/>
    <property type="evidence" value="ECO:0007669"/>
    <property type="project" value="UniProtKB-KW"/>
</dbReference>
<dbReference type="InterPro" id="IPR012147">
    <property type="entry name" value="P_Ac_Bu_trans"/>
</dbReference>
<evidence type="ECO:0000313" key="5">
    <source>
        <dbReference type="EMBL" id="MST68649.1"/>
    </source>
</evidence>
<evidence type="ECO:0000259" key="4">
    <source>
        <dbReference type="Pfam" id="PF01515"/>
    </source>
</evidence>
<dbReference type="Pfam" id="PF01515">
    <property type="entry name" value="PTA_PTB"/>
    <property type="match status" value="1"/>
</dbReference>
<accession>A0A6A8M8T6</accession>
<evidence type="ECO:0000256" key="3">
    <source>
        <dbReference type="ARBA" id="ARBA00023315"/>
    </source>
</evidence>
<dbReference type="PIRSF" id="PIRSF000428">
    <property type="entry name" value="P_Ac_trans"/>
    <property type="match status" value="1"/>
</dbReference>